<sequence length="54" mass="6005">MGWLAENWFFLLVLIAMIAMHLFGHGHGGHDRHGHGESDSSHEGHRPSSDADSR</sequence>
<protein>
    <recommendedName>
        <fullName evidence="5">DUF2933 domain-containing protein</fullName>
    </recommendedName>
</protein>
<dbReference type="AlphaFoldDB" id="A0A9X2TS93"/>
<organism evidence="3 4">
    <name type="scientific">Salinibacter ruber</name>
    <dbReference type="NCBI Taxonomy" id="146919"/>
    <lineage>
        <taxon>Bacteria</taxon>
        <taxon>Pseudomonadati</taxon>
        <taxon>Rhodothermota</taxon>
        <taxon>Rhodothermia</taxon>
        <taxon>Rhodothermales</taxon>
        <taxon>Salinibacteraceae</taxon>
        <taxon>Salinibacter</taxon>
    </lineage>
</organism>
<comment type="caution">
    <text evidence="3">The sequence shown here is derived from an EMBL/GenBank/DDBJ whole genome shotgun (WGS) entry which is preliminary data.</text>
</comment>
<feature type="region of interest" description="Disordered" evidence="1">
    <location>
        <begin position="28"/>
        <end position="54"/>
    </location>
</feature>
<gene>
    <name evidence="3" type="ORF">GGP61_001279</name>
</gene>
<keyword evidence="2" id="KW-0472">Membrane</keyword>
<keyword evidence="2" id="KW-1133">Transmembrane helix</keyword>
<proteinExistence type="predicted"/>
<evidence type="ECO:0000313" key="3">
    <source>
        <dbReference type="EMBL" id="MCS3709675.1"/>
    </source>
</evidence>
<dbReference type="Proteomes" id="UP001155057">
    <property type="component" value="Unassembled WGS sequence"/>
</dbReference>
<evidence type="ECO:0000256" key="1">
    <source>
        <dbReference type="SAM" id="MobiDB-lite"/>
    </source>
</evidence>
<keyword evidence="2" id="KW-0812">Transmembrane</keyword>
<reference evidence="3" key="1">
    <citation type="submission" date="2022-08" db="EMBL/GenBank/DDBJ databases">
        <title>Genomic Encyclopedia of Type Strains, Phase V (KMG-V): Genome sequencing to study the core and pangenomes of soil and plant-associated prokaryotes.</title>
        <authorList>
            <person name="Whitman W."/>
        </authorList>
    </citation>
    <scope>NUCLEOTIDE SEQUENCE</scope>
    <source>
        <strain evidence="3">SP3049</strain>
    </source>
</reference>
<name>A0A9X2TS93_9BACT</name>
<evidence type="ECO:0000313" key="4">
    <source>
        <dbReference type="Proteomes" id="UP001155057"/>
    </source>
</evidence>
<evidence type="ECO:0000256" key="2">
    <source>
        <dbReference type="SAM" id="Phobius"/>
    </source>
</evidence>
<feature type="transmembrane region" description="Helical" evidence="2">
    <location>
        <begin position="6"/>
        <end position="23"/>
    </location>
</feature>
<dbReference type="EMBL" id="JANUAE010000004">
    <property type="protein sequence ID" value="MCS3709675.1"/>
    <property type="molecule type" value="Genomic_DNA"/>
</dbReference>
<evidence type="ECO:0008006" key="5">
    <source>
        <dbReference type="Google" id="ProtNLM"/>
    </source>
</evidence>
<accession>A0A9X2TS93</accession>